<reference evidence="1" key="1">
    <citation type="submission" date="2015-06" db="EMBL/GenBank/DDBJ databases">
        <title>Complete cryptic plasmid (pTP33) assembly of Yersinia pestis biovar Medievalis strain I-2638.</title>
        <authorList>
            <person name="Afanas'ev M.V."/>
            <person name="Tokmakova E.G."/>
            <person name="Polovinkina V.S."/>
            <person name="Sidorova E.A."/>
            <person name="Sinkov V.V."/>
            <person name="Balakhonov S.V."/>
        </authorList>
    </citation>
    <scope>NUCLEOTIDE SEQUENCE</scope>
    <source>
        <strain evidence="1">I-2638</strain>
        <plasmid evidence="1">pTP33</plasmid>
    </source>
</reference>
<dbReference type="EMBL" id="KT020860">
    <property type="protein sequence ID" value="AKT73148.1"/>
    <property type="molecule type" value="Genomic_DNA"/>
</dbReference>
<geneLocation type="plasmid" evidence="1">
    <name>pTP33</name>
</geneLocation>
<organism evidence="1">
    <name type="scientific">Yersinia pestis</name>
    <dbReference type="NCBI Taxonomy" id="632"/>
    <lineage>
        <taxon>Bacteria</taxon>
        <taxon>Pseudomonadati</taxon>
        <taxon>Pseudomonadota</taxon>
        <taxon>Gammaproteobacteria</taxon>
        <taxon>Enterobacterales</taxon>
        <taxon>Yersiniaceae</taxon>
        <taxon>Yersinia</taxon>
    </lineage>
</organism>
<evidence type="ECO:0000313" key="1">
    <source>
        <dbReference type="EMBL" id="AKT73148.1"/>
    </source>
</evidence>
<name>A0A0K1H0L9_YERPE</name>
<accession>A0A0K1H0L9</accession>
<protein>
    <submittedName>
        <fullName evidence="1">Phage protein</fullName>
    </submittedName>
</protein>
<proteinExistence type="predicted"/>
<keyword evidence="1" id="KW-0614">Plasmid</keyword>
<dbReference type="AlphaFoldDB" id="A0A0K1H0L9"/>
<sequence>MVAAKSGFRKSMIGFEEQHRKETLKGIRQRLAAGEITYLDAVDECEEEGITVPDSWKTREIARIIGLKEAKDLDAVQTVLRLEAAGLEVPKLLMLEAQKSLGVVDSDAVQPAIIKIVSPGAYRDDSSD</sequence>
<dbReference type="RefSeq" id="WP_254224953.1">
    <property type="nucleotide sequence ID" value="NZ_KT020860.1"/>
</dbReference>